<dbReference type="GO" id="GO:0071281">
    <property type="term" value="P:cellular response to iron ion"/>
    <property type="evidence" value="ECO:0007669"/>
    <property type="project" value="TreeGrafter"/>
</dbReference>
<dbReference type="OrthoDB" id="9787830at2"/>
<evidence type="ECO:0000256" key="2">
    <source>
        <dbReference type="SAM" id="SignalP"/>
    </source>
</evidence>
<feature type="domain" description="Fe/B12 periplasmic-binding" evidence="3">
    <location>
        <begin position="34"/>
        <end position="285"/>
    </location>
</feature>
<protein>
    <submittedName>
        <fullName evidence="5">Cobalamide ABC transporter substrate-binding protein</fullName>
    </submittedName>
</protein>
<evidence type="ECO:0000313" key="6">
    <source>
        <dbReference type="Proteomes" id="UP000248798"/>
    </source>
</evidence>
<dbReference type="InterPro" id="IPR054828">
    <property type="entry name" value="Vit_B12_bind_prot"/>
</dbReference>
<dbReference type="InterPro" id="IPR050902">
    <property type="entry name" value="ABC_Transporter_SBP"/>
</dbReference>
<evidence type="ECO:0000256" key="1">
    <source>
        <dbReference type="ARBA" id="ARBA00022729"/>
    </source>
</evidence>
<keyword evidence="1 2" id="KW-0732">Signal</keyword>
<dbReference type="PROSITE" id="PS50983">
    <property type="entry name" value="FE_B12_PBP"/>
    <property type="match status" value="1"/>
</dbReference>
<dbReference type="Pfam" id="PF01497">
    <property type="entry name" value="Peripla_BP_2"/>
    <property type="match status" value="1"/>
</dbReference>
<dbReference type="Gene3D" id="3.40.50.1980">
    <property type="entry name" value="Nitrogenase molybdenum iron protein domain"/>
    <property type="match status" value="2"/>
</dbReference>
<dbReference type="EMBL" id="CP036313">
    <property type="protein sequence ID" value="QBH12744.1"/>
    <property type="molecule type" value="Genomic_DNA"/>
</dbReference>
<evidence type="ECO:0000259" key="3">
    <source>
        <dbReference type="PROSITE" id="PS50983"/>
    </source>
</evidence>
<dbReference type="PANTHER" id="PTHR30535:SF34">
    <property type="entry name" value="MOLYBDATE-BINDING PROTEIN MOLA"/>
    <property type="match status" value="1"/>
</dbReference>
<organism evidence="5 6">
    <name type="scientific">Desulfobacter hydrogenophilus</name>
    <dbReference type="NCBI Taxonomy" id="2291"/>
    <lineage>
        <taxon>Bacteria</taxon>
        <taxon>Pseudomonadati</taxon>
        <taxon>Thermodesulfobacteriota</taxon>
        <taxon>Desulfobacteria</taxon>
        <taxon>Desulfobacterales</taxon>
        <taxon>Desulfobacteraceae</taxon>
        <taxon>Desulfobacter</taxon>
    </lineage>
</organism>
<reference evidence="4 7" key="2">
    <citation type="submission" date="2019-02" db="EMBL/GenBank/DDBJ databases">
        <title>Complete genome sequence of Desulfobacter hydrogenophilus AcRS1.</title>
        <authorList>
            <person name="Marietou A."/>
            <person name="Lund M.B."/>
            <person name="Marshall I.P.G."/>
            <person name="Schreiber L."/>
            <person name="Jorgensen B."/>
        </authorList>
    </citation>
    <scope>NUCLEOTIDE SEQUENCE [LARGE SCALE GENOMIC DNA]</scope>
    <source>
        <strain evidence="4 7">AcRS1</strain>
    </source>
</reference>
<sequence>MDRPKPFKTFLVWVSVLVCIPAWAPAQGPAPAIRVVSLSPFITETIYLLGAQDQLLADTSYCTVPPEAARKEKIGSVTRMNVEKIIILEPDLVISSPLSKEKQLKILRSQGIRIMEIRNPKTFDQMCVITLKIADALGKTPQAQTLVQQASDDVDRVREQVAGLSPRRVFIQIGLKPLHTVNKDLFINEYIIQANAVNIAENQPSGIYSREEVIKQDPDVILVATMGTSKKAAIFEKKRWMDFPSLTSAGNNEIHVLDPEVICHPTPASFASGLQRVAALIHPEIGTAEGSSN</sequence>
<dbReference type="AlphaFoldDB" id="A0A328FE95"/>
<dbReference type="EMBL" id="QLNI01000008">
    <property type="protein sequence ID" value="RAM02981.1"/>
    <property type="molecule type" value="Genomic_DNA"/>
</dbReference>
<dbReference type="InterPro" id="IPR002491">
    <property type="entry name" value="ABC_transptr_periplasmic_BD"/>
</dbReference>
<evidence type="ECO:0000313" key="4">
    <source>
        <dbReference type="EMBL" id="QBH12744.1"/>
    </source>
</evidence>
<dbReference type="Proteomes" id="UP000293902">
    <property type="component" value="Chromosome"/>
</dbReference>
<name>A0A328FE95_9BACT</name>
<dbReference type="PANTHER" id="PTHR30535">
    <property type="entry name" value="VITAMIN B12-BINDING PROTEIN"/>
    <property type="match status" value="1"/>
</dbReference>
<evidence type="ECO:0000313" key="7">
    <source>
        <dbReference type="Proteomes" id="UP000293902"/>
    </source>
</evidence>
<gene>
    <name evidence="5" type="ORF">DO021_04990</name>
    <name evidence="4" type="ORF">EYB58_07380</name>
</gene>
<proteinExistence type="predicted"/>
<feature type="signal peptide" evidence="2">
    <location>
        <begin position="1"/>
        <end position="24"/>
    </location>
</feature>
<dbReference type="RefSeq" id="WP_111954337.1">
    <property type="nucleotide sequence ID" value="NZ_CP036313.1"/>
</dbReference>
<reference evidence="5 6" key="1">
    <citation type="submission" date="2018-06" db="EMBL/GenBank/DDBJ databases">
        <title>Complete Genome Sequence of Desulfobacter hydrogenophilus (DSM3380).</title>
        <authorList>
            <person name="Marietou A."/>
            <person name="Schreiber L."/>
            <person name="Marshall I."/>
            <person name="Jorgensen B."/>
        </authorList>
    </citation>
    <scope>NUCLEOTIDE SEQUENCE [LARGE SCALE GENOMIC DNA]</scope>
    <source>
        <strain evidence="5 6">DSM 3380</strain>
    </source>
</reference>
<feature type="chain" id="PRO_5030062945" evidence="2">
    <location>
        <begin position="25"/>
        <end position="293"/>
    </location>
</feature>
<accession>A0A328FE95</accession>
<keyword evidence="7" id="KW-1185">Reference proteome</keyword>
<evidence type="ECO:0000313" key="5">
    <source>
        <dbReference type="EMBL" id="RAM02981.1"/>
    </source>
</evidence>
<dbReference type="SUPFAM" id="SSF53807">
    <property type="entry name" value="Helical backbone' metal receptor"/>
    <property type="match status" value="1"/>
</dbReference>
<dbReference type="Proteomes" id="UP000248798">
    <property type="component" value="Unassembled WGS sequence"/>
</dbReference>
<dbReference type="NCBIfam" id="NF038402">
    <property type="entry name" value="TroA_like"/>
    <property type="match status" value="1"/>
</dbReference>